<dbReference type="InterPro" id="IPR000281">
    <property type="entry name" value="HTH_RpiR"/>
</dbReference>
<reference evidence="5 6" key="1">
    <citation type="submission" date="2023-04" db="EMBL/GenBank/DDBJ databases">
        <title>Marinoamorphus aggregata gen. nov., sp. Nov., isolate from tissue of brittle star Ophioplocus japonicus.</title>
        <authorList>
            <person name="Kawano K."/>
            <person name="Sawayama S."/>
            <person name="Nakagawa S."/>
        </authorList>
    </citation>
    <scope>NUCLEOTIDE SEQUENCE [LARGE SCALE GENOMIC DNA]</scope>
    <source>
        <strain evidence="5 6">NKW23</strain>
    </source>
</reference>
<dbReference type="Gene3D" id="1.10.10.10">
    <property type="entry name" value="Winged helix-like DNA-binding domain superfamily/Winged helix DNA-binding domain"/>
    <property type="match status" value="1"/>
</dbReference>
<evidence type="ECO:0000256" key="1">
    <source>
        <dbReference type="ARBA" id="ARBA00023015"/>
    </source>
</evidence>
<dbReference type="PANTHER" id="PTHR30514">
    <property type="entry name" value="GLUCOKINASE"/>
    <property type="match status" value="1"/>
</dbReference>
<evidence type="ECO:0000313" key="5">
    <source>
        <dbReference type="EMBL" id="GMG85018.1"/>
    </source>
</evidence>
<dbReference type="InterPro" id="IPR047640">
    <property type="entry name" value="RpiR-like"/>
</dbReference>
<dbReference type="RefSeq" id="WP_285674240.1">
    <property type="nucleotide sequence ID" value="NZ_BSYI01000048.1"/>
</dbReference>
<dbReference type="InterPro" id="IPR036388">
    <property type="entry name" value="WH-like_DNA-bd_sf"/>
</dbReference>
<dbReference type="InterPro" id="IPR035472">
    <property type="entry name" value="RpiR-like_SIS"/>
</dbReference>
<dbReference type="Pfam" id="PF01380">
    <property type="entry name" value="SIS"/>
    <property type="match status" value="1"/>
</dbReference>
<keyword evidence="1" id="KW-0805">Transcription regulation</keyword>
<evidence type="ECO:0000313" key="6">
    <source>
        <dbReference type="Proteomes" id="UP001239909"/>
    </source>
</evidence>
<dbReference type="InterPro" id="IPR009057">
    <property type="entry name" value="Homeodomain-like_sf"/>
</dbReference>
<evidence type="ECO:0000259" key="4">
    <source>
        <dbReference type="PROSITE" id="PS51071"/>
    </source>
</evidence>
<gene>
    <name evidence="5" type="ORF">LNKW23_42340</name>
</gene>
<dbReference type="SUPFAM" id="SSF46689">
    <property type="entry name" value="Homeodomain-like"/>
    <property type="match status" value="1"/>
</dbReference>
<keyword evidence="3" id="KW-0804">Transcription</keyword>
<organism evidence="5 6">
    <name type="scientific">Paralimibaculum aggregatum</name>
    <dbReference type="NCBI Taxonomy" id="3036245"/>
    <lineage>
        <taxon>Bacteria</taxon>
        <taxon>Pseudomonadati</taxon>
        <taxon>Pseudomonadota</taxon>
        <taxon>Alphaproteobacteria</taxon>
        <taxon>Rhodobacterales</taxon>
        <taxon>Paracoccaceae</taxon>
        <taxon>Paralimibaculum</taxon>
    </lineage>
</organism>
<sequence>MTKDDPSTARPRAIERHIRSVYEQMPKSERALADRVLEYPNEVLLHSATELAAIAGASKAAVSRFVKRLGFSDFREMQREFRQAQTTGDPIFLTASPEAGRGTLAAHLENDVACLRQTIEAIDSAAVEEVARRIISARRVVCLGYRNSYFFASYMRRQLVLVRPDVALVPGAGQMLMEEIGALGPDDLLFAFGVRRRAAKLGPAMRMMHERGVPIAYVTDRRAVTTLRHATWAFPCQVRGMSLFDSYVGVISLTNFICTRVHDLVGTEGRARLRMVEEALDQLGELDPDN</sequence>
<dbReference type="CDD" id="cd05013">
    <property type="entry name" value="SIS_RpiR"/>
    <property type="match status" value="1"/>
</dbReference>
<evidence type="ECO:0000256" key="3">
    <source>
        <dbReference type="ARBA" id="ARBA00023163"/>
    </source>
</evidence>
<dbReference type="SUPFAM" id="SSF53697">
    <property type="entry name" value="SIS domain"/>
    <property type="match status" value="1"/>
</dbReference>
<keyword evidence="2" id="KW-0238">DNA-binding</keyword>
<dbReference type="Pfam" id="PF01418">
    <property type="entry name" value="HTH_6"/>
    <property type="match status" value="1"/>
</dbReference>
<dbReference type="PANTHER" id="PTHR30514:SF18">
    <property type="entry name" value="RPIR-FAMILY TRANSCRIPTIONAL REGULATOR"/>
    <property type="match status" value="1"/>
</dbReference>
<comment type="caution">
    <text evidence="5">The sequence shown here is derived from an EMBL/GenBank/DDBJ whole genome shotgun (WGS) entry which is preliminary data.</text>
</comment>
<keyword evidence="6" id="KW-1185">Reference proteome</keyword>
<dbReference type="EMBL" id="BSYI01000048">
    <property type="protein sequence ID" value="GMG85018.1"/>
    <property type="molecule type" value="Genomic_DNA"/>
</dbReference>
<accession>A0ABQ6LSG1</accession>
<proteinExistence type="predicted"/>
<protein>
    <recommendedName>
        <fullName evidence="4">HTH rpiR-type domain-containing protein</fullName>
    </recommendedName>
</protein>
<dbReference type="InterPro" id="IPR001347">
    <property type="entry name" value="SIS_dom"/>
</dbReference>
<dbReference type="InterPro" id="IPR046348">
    <property type="entry name" value="SIS_dom_sf"/>
</dbReference>
<dbReference type="Gene3D" id="3.40.50.10490">
    <property type="entry name" value="Glucose-6-phosphate isomerase like protein, domain 1"/>
    <property type="match status" value="1"/>
</dbReference>
<dbReference type="PROSITE" id="PS51071">
    <property type="entry name" value="HTH_RPIR"/>
    <property type="match status" value="1"/>
</dbReference>
<name>A0ABQ6LSG1_9RHOB</name>
<evidence type="ECO:0000256" key="2">
    <source>
        <dbReference type="ARBA" id="ARBA00023125"/>
    </source>
</evidence>
<feature type="domain" description="HTH rpiR-type" evidence="4">
    <location>
        <begin position="12"/>
        <end position="88"/>
    </location>
</feature>
<dbReference type="Proteomes" id="UP001239909">
    <property type="component" value="Unassembled WGS sequence"/>
</dbReference>